<accession>A0A6J2YTS6</accession>
<dbReference type="AlphaFoldDB" id="A0A6J2YTS6"/>
<feature type="compositionally biased region" description="Acidic residues" evidence="1">
    <location>
        <begin position="136"/>
        <end position="145"/>
    </location>
</feature>
<sequence>MEGIITRSKSKERRAMDGDNENVDDGIQQAGISETVGDAEATVKGTTSASRARNQASRVTSQAVSEVSKTKDFRIAKRRQDTKISRQDIEKAESLWIRKIQTDSFQKETFCGLRALSSMEGIITRSKSKERRAMDGDNENVDDGY</sequence>
<name>A0A6J2YTS6_SITOR</name>
<organism evidence="2 3">
    <name type="scientific">Sitophilus oryzae</name>
    <name type="common">Rice weevil</name>
    <name type="synonym">Curculio oryzae</name>
    <dbReference type="NCBI Taxonomy" id="7048"/>
    <lineage>
        <taxon>Eukaryota</taxon>
        <taxon>Metazoa</taxon>
        <taxon>Ecdysozoa</taxon>
        <taxon>Arthropoda</taxon>
        <taxon>Hexapoda</taxon>
        <taxon>Insecta</taxon>
        <taxon>Pterygota</taxon>
        <taxon>Neoptera</taxon>
        <taxon>Endopterygota</taxon>
        <taxon>Coleoptera</taxon>
        <taxon>Polyphaga</taxon>
        <taxon>Cucujiformia</taxon>
        <taxon>Curculionidae</taxon>
        <taxon>Dryophthorinae</taxon>
        <taxon>Sitophilus</taxon>
    </lineage>
</organism>
<protein>
    <submittedName>
        <fullName evidence="3">Uncharacterized protein LOC115891218</fullName>
    </submittedName>
</protein>
<feature type="region of interest" description="Disordered" evidence="1">
    <location>
        <begin position="1"/>
        <end position="63"/>
    </location>
</feature>
<gene>
    <name evidence="3" type="primary">LOC115891218</name>
</gene>
<keyword evidence="2" id="KW-1185">Reference proteome</keyword>
<reference evidence="3" key="1">
    <citation type="submission" date="2025-08" db="UniProtKB">
        <authorList>
            <consortium name="RefSeq"/>
        </authorList>
    </citation>
    <scope>IDENTIFICATION</scope>
    <source>
        <tissue evidence="3">Gonads</tissue>
    </source>
</reference>
<dbReference type="Proteomes" id="UP000504635">
    <property type="component" value="Unplaced"/>
</dbReference>
<feature type="region of interest" description="Disordered" evidence="1">
    <location>
        <begin position="126"/>
        <end position="145"/>
    </location>
</feature>
<evidence type="ECO:0000313" key="3">
    <source>
        <dbReference type="RefSeq" id="XP_030767503.1"/>
    </source>
</evidence>
<dbReference type="GeneID" id="115891218"/>
<evidence type="ECO:0000256" key="1">
    <source>
        <dbReference type="SAM" id="MobiDB-lite"/>
    </source>
</evidence>
<dbReference type="InParanoid" id="A0A6J2YTS6"/>
<evidence type="ECO:0000313" key="2">
    <source>
        <dbReference type="Proteomes" id="UP000504635"/>
    </source>
</evidence>
<feature type="compositionally biased region" description="Polar residues" evidence="1">
    <location>
        <begin position="44"/>
        <end position="63"/>
    </location>
</feature>
<dbReference type="RefSeq" id="XP_030767503.1">
    <property type="nucleotide sequence ID" value="XM_030911643.1"/>
</dbReference>
<proteinExistence type="predicted"/>
<dbReference type="KEGG" id="soy:115891218"/>